<evidence type="ECO:0000259" key="5">
    <source>
        <dbReference type="Pfam" id="PF17830"/>
    </source>
</evidence>
<dbReference type="EMBL" id="KN832989">
    <property type="protein sequence ID" value="KIM83896.1"/>
    <property type="molecule type" value="Genomic_DNA"/>
</dbReference>
<organism evidence="6 7">
    <name type="scientific">Piloderma croceum (strain F 1598)</name>
    <dbReference type="NCBI Taxonomy" id="765440"/>
    <lineage>
        <taxon>Eukaryota</taxon>
        <taxon>Fungi</taxon>
        <taxon>Dikarya</taxon>
        <taxon>Basidiomycota</taxon>
        <taxon>Agaricomycotina</taxon>
        <taxon>Agaricomycetes</taxon>
        <taxon>Agaricomycetidae</taxon>
        <taxon>Atheliales</taxon>
        <taxon>Atheliaceae</taxon>
        <taxon>Piloderma</taxon>
    </lineage>
</organism>
<proteinExistence type="predicted"/>
<evidence type="ECO:0000313" key="7">
    <source>
        <dbReference type="Proteomes" id="UP000054166"/>
    </source>
</evidence>
<evidence type="ECO:0000256" key="3">
    <source>
        <dbReference type="PROSITE-ProRule" id="PRU00339"/>
    </source>
</evidence>
<evidence type="ECO:0000256" key="4">
    <source>
        <dbReference type="SAM" id="MobiDB-lite"/>
    </source>
</evidence>
<dbReference type="Pfam" id="PF13432">
    <property type="entry name" value="TPR_16"/>
    <property type="match status" value="1"/>
</dbReference>
<dbReference type="FunFam" id="1.10.260.100:FF:000004">
    <property type="entry name" value="Putative stress-induced-phosphoprotein 1"/>
    <property type="match status" value="1"/>
</dbReference>
<evidence type="ECO:0000256" key="1">
    <source>
        <dbReference type="ARBA" id="ARBA00022737"/>
    </source>
</evidence>
<feature type="compositionally biased region" description="Acidic residues" evidence="4">
    <location>
        <begin position="108"/>
        <end position="121"/>
    </location>
</feature>
<reference evidence="7" key="2">
    <citation type="submission" date="2015-01" db="EMBL/GenBank/DDBJ databases">
        <title>Evolutionary Origins and Diversification of the Mycorrhizal Mutualists.</title>
        <authorList>
            <consortium name="DOE Joint Genome Institute"/>
            <consortium name="Mycorrhizal Genomics Consortium"/>
            <person name="Kohler A."/>
            <person name="Kuo A."/>
            <person name="Nagy L.G."/>
            <person name="Floudas D."/>
            <person name="Copeland A."/>
            <person name="Barry K.W."/>
            <person name="Cichocki N."/>
            <person name="Veneault-Fourrey C."/>
            <person name="LaButti K."/>
            <person name="Lindquist E.A."/>
            <person name="Lipzen A."/>
            <person name="Lundell T."/>
            <person name="Morin E."/>
            <person name="Murat C."/>
            <person name="Riley R."/>
            <person name="Ohm R."/>
            <person name="Sun H."/>
            <person name="Tunlid A."/>
            <person name="Henrissat B."/>
            <person name="Grigoriev I.V."/>
            <person name="Hibbett D.S."/>
            <person name="Martin F."/>
        </authorList>
    </citation>
    <scope>NUCLEOTIDE SEQUENCE [LARGE SCALE GENOMIC DNA]</scope>
    <source>
        <strain evidence="7">F 1598</strain>
    </source>
</reference>
<dbReference type="GO" id="GO:0051879">
    <property type="term" value="F:Hsp90 protein binding"/>
    <property type="evidence" value="ECO:0007669"/>
    <property type="project" value="TreeGrafter"/>
</dbReference>
<dbReference type="SMART" id="SM00028">
    <property type="entry name" value="TPR"/>
    <property type="match status" value="2"/>
</dbReference>
<dbReference type="Gene3D" id="1.10.260.100">
    <property type="match status" value="1"/>
</dbReference>
<dbReference type="PANTHER" id="PTHR22904">
    <property type="entry name" value="TPR REPEAT CONTAINING PROTEIN"/>
    <property type="match status" value="1"/>
</dbReference>
<evidence type="ECO:0000313" key="6">
    <source>
        <dbReference type="EMBL" id="KIM83896.1"/>
    </source>
</evidence>
<dbReference type="Gene3D" id="1.25.40.10">
    <property type="entry name" value="Tetratricopeptide repeat domain"/>
    <property type="match status" value="1"/>
</dbReference>
<dbReference type="InterPro" id="IPR011990">
    <property type="entry name" value="TPR-like_helical_dom_sf"/>
</dbReference>
<dbReference type="OrthoDB" id="2423701at2759"/>
<dbReference type="InterPro" id="IPR019734">
    <property type="entry name" value="TPR_rpt"/>
</dbReference>
<keyword evidence="2 3" id="KW-0802">TPR repeat</keyword>
<dbReference type="HOGENOM" id="CLU_000134_46_5_1"/>
<protein>
    <recommendedName>
        <fullName evidence="5">STI1/HOP DP domain-containing protein</fullName>
    </recommendedName>
</protein>
<reference evidence="6 7" key="1">
    <citation type="submission" date="2014-04" db="EMBL/GenBank/DDBJ databases">
        <authorList>
            <consortium name="DOE Joint Genome Institute"/>
            <person name="Kuo A."/>
            <person name="Tarkka M."/>
            <person name="Buscot F."/>
            <person name="Kohler A."/>
            <person name="Nagy L.G."/>
            <person name="Floudas D."/>
            <person name="Copeland A."/>
            <person name="Barry K.W."/>
            <person name="Cichocki N."/>
            <person name="Veneault-Fourrey C."/>
            <person name="LaButti K."/>
            <person name="Lindquist E.A."/>
            <person name="Lipzen A."/>
            <person name="Lundell T."/>
            <person name="Morin E."/>
            <person name="Murat C."/>
            <person name="Sun H."/>
            <person name="Tunlid A."/>
            <person name="Henrissat B."/>
            <person name="Grigoriev I.V."/>
            <person name="Hibbett D.S."/>
            <person name="Martin F."/>
            <person name="Nordberg H.P."/>
            <person name="Cantor M.N."/>
            <person name="Hua S.X."/>
        </authorList>
    </citation>
    <scope>NUCLEOTIDE SEQUENCE [LARGE SCALE GENOMIC DNA]</scope>
    <source>
        <strain evidence="6 7">F 1598</strain>
    </source>
</reference>
<feature type="repeat" description="TPR" evidence="3">
    <location>
        <begin position="128"/>
        <end position="161"/>
    </location>
</feature>
<feature type="region of interest" description="Disordered" evidence="4">
    <location>
        <begin position="65"/>
        <end position="142"/>
    </location>
</feature>
<evidence type="ECO:0000256" key="2">
    <source>
        <dbReference type="ARBA" id="ARBA00022803"/>
    </source>
</evidence>
<dbReference type="InParanoid" id="A0A0C3G043"/>
<feature type="compositionally biased region" description="Basic and acidic residues" evidence="4">
    <location>
        <begin position="122"/>
        <end position="142"/>
    </location>
</feature>
<name>A0A0C3G043_PILCF</name>
<dbReference type="InterPro" id="IPR041243">
    <property type="entry name" value="STI1/HOP_DP"/>
</dbReference>
<dbReference type="STRING" id="765440.A0A0C3G043"/>
<sequence length="200" mass="21747">MFADPNLLGKLATNPRTQKHLADPTFVQKIQMIQRNPRLADSALQDPRMIDVLGVLMGVDMQGFSREEGSDELPPGVANAETASPPSSPPPKPAASTSKPTPPPPAPEPEDVEMTEEDQEEAAAKKEAEAAKKAGSEAYKKRDFEDAAKNFEKAWNVWPKDITFLTNLGAVHFEQGNYEKSIEVCEKAVDEGRSVTSCGL</sequence>
<dbReference type="AlphaFoldDB" id="A0A0C3G043"/>
<feature type="domain" description="STI1/HOP DP" evidence="5">
    <location>
        <begin position="4"/>
        <end position="58"/>
    </location>
</feature>
<dbReference type="PROSITE" id="PS50005">
    <property type="entry name" value="TPR"/>
    <property type="match status" value="1"/>
</dbReference>
<dbReference type="Proteomes" id="UP000054166">
    <property type="component" value="Unassembled WGS sequence"/>
</dbReference>
<keyword evidence="1" id="KW-0677">Repeat</keyword>
<gene>
    <name evidence="6" type="ORF">PILCRDRAFT_416681</name>
</gene>
<dbReference type="Pfam" id="PF17830">
    <property type="entry name" value="STI1-HOP_DP"/>
    <property type="match status" value="1"/>
</dbReference>
<accession>A0A0C3G043</accession>
<dbReference type="SUPFAM" id="SSF48452">
    <property type="entry name" value="TPR-like"/>
    <property type="match status" value="1"/>
</dbReference>
<dbReference type="PANTHER" id="PTHR22904:SF523">
    <property type="entry name" value="STRESS-INDUCED-PHOSPHOPROTEIN 1"/>
    <property type="match status" value="1"/>
</dbReference>
<keyword evidence="7" id="KW-1185">Reference proteome</keyword>